<protein>
    <submittedName>
        <fullName evidence="2">Uncharacterized protein</fullName>
    </submittedName>
</protein>
<feature type="region of interest" description="Disordered" evidence="1">
    <location>
        <begin position="1"/>
        <end position="66"/>
    </location>
</feature>
<evidence type="ECO:0000313" key="3">
    <source>
        <dbReference type="Proteomes" id="UP001143548"/>
    </source>
</evidence>
<accession>A0A9W5YY98</accession>
<proteinExistence type="predicted"/>
<sequence length="352" mass="38624">MVEDAADSEVGGLDGHTVGDDESQMTGERESTNESIDYDVSSEISEDETNSWETIGYSDSPVGDSETWVRTVGQDDESEAAADYSDNCEEISEKLFSNDPGSQVDTDDGGVFLPMSMFDYAEEMVNFSDHGYNKEQKNQTKETGELDIITTQYWPMGGNSSAVRDNTPIQATIENKEGLRVSETCSEYDQLVCEDASTSKMIDAETTSPQHPAALVAGPDAEQIGAAEPACIAETVKLLRLEDMAGSWWDEILEAMEAGFEEAEAVFRKAASAGFEDIQVGPKANTVPRKRRPKKSGKPRKGPTRRNPDCIDPEKDFYDVCWSLLNESGLVGEYMRDRMLVSVSSQNSSKAE</sequence>
<gene>
    <name evidence="2" type="ORF">AbraCBS73388_011016</name>
</gene>
<feature type="region of interest" description="Disordered" evidence="1">
    <location>
        <begin position="279"/>
        <end position="314"/>
    </location>
</feature>
<dbReference type="EMBL" id="BROQ01000081">
    <property type="protein sequence ID" value="GKZ24222.1"/>
    <property type="molecule type" value="Genomic_DNA"/>
</dbReference>
<dbReference type="Proteomes" id="UP001143548">
    <property type="component" value="Unassembled WGS sequence"/>
</dbReference>
<feature type="compositionally biased region" description="Basic residues" evidence="1">
    <location>
        <begin position="288"/>
        <end position="304"/>
    </location>
</feature>
<organism evidence="2 3">
    <name type="scientific">Aspergillus brasiliensis</name>
    <dbReference type="NCBI Taxonomy" id="319629"/>
    <lineage>
        <taxon>Eukaryota</taxon>
        <taxon>Fungi</taxon>
        <taxon>Dikarya</taxon>
        <taxon>Ascomycota</taxon>
        <taxon>Pezizomycotina</taxon>
        <taxon>Eurotiomycetes</taxon>
        <taxon>Eurotiomycetidae</taxon>
        <taxon>Eurotiales</taxon>
        <taxon>Aspergillaceae</taxon>
        <taxon>Aspergillus</taxon>
        <taxon>Aspergillus subgen. Circumdati</taxon>
    </lineage>
</organism>
<evidence type="ECO:0000313" key="2">
    <source>
        <dbReference type="EMBL" id="GKZ24222.1"/>
    </source>
</evidence>
<dbReference type="AlphaFoldDB" id="A0A9W5YY98"/>
<name>A0A9W5YY98_9EURO</name>
<reference evidence="2" key="1">
    <citation type="submission" date="2022-07" db="EMBL/GenBank/DDBJ databases">
        <title>Taxonomy of Aspergillus series Nigri: significant species reduction supported by multi-species coalescent approaches.</title>
        <authorList>
            <person name="Bian C."/>
            <person name="Kusuya Y."/>
            <person name="Sklenar F."/>
            <person name="D'hooge E."/>
            <person name="Yaguchi T."/>
            <person name="Takahashi H."/>
            <person name="Hubka V."/>
        </authorList>
    </citation>
    <scope>NUCLEOTIDE SEQUENCE</scope>
    <source>
        <strain evidence="2">CBS 733.88</strain>
    </source>
</reference>
<comment type="caution">
    <text evidence="2">The sequence shown here is derived from an EMBL/GenBank/DDBJ whole genome shotgun (WGS) entry which is preliminary data.</text>
</comment>
<evidence type="ECO:0000256" key="1">
    <source>
        <dbReference type="SAM" id="MobiDB-lite"/>
    </source>
</evidence>